<gene>
    <name evidence="2" type="ORF">FPZ12_007425</name>
</gene>
<sequence>MTGTLHGARVVEMGGQGPAPFCAMLLADLGAEVVRVERPARDPERARKLDSFGRGRQSIAIDAKQGEGRKLVAELIAGADVFLEGNRPGVTERLGLGPEDCLAVNPRLVYGRMTGWGQQGPLSGVAGHDINYIAMAGALDPIGRAGDDPVPPLSLVGDFGGGGMLLALGVCAALVERASSGRGQVVDASCVDGASLLMTVVHHLRSVGRWSGERGTNLFDSGAPFYEVYRTRDGRHVSVGAIEPKFYVQLVATLGIPDGDAFPQYDRDQWAARKKTFAAAFAGRTRDEWCAAFDGVEACFAPVLTPAEAVAHPVHTARGAFVDVDGFPEPAPAPRFARTPSEARRRPVPGEHTDAVLAGIGRTPEEIETLRTSGVIA</sequence>
<dbReference type="OrthoDB" id="9797653at2"/>
<name>A0A5N0VEC3_9PSEU</name>
<dbReference type="AlphaFoldDB" id="A0A5N0VEC3"/>
<protein>
    <submittedName>
        <fullName evidence="2">CoA transferase</fullName>
    </submittedName>
</protein>
<dbReference type="SUPFAM" id="SSF89796">
    <property type="entry name" value="CoA-transferase family III (CaiB/BaiF)"/>
    <property type="match status" value="1"/>
</dbReference>
<dbReference type="Gene3D" id="3.40.50.10540">
    <property type="entry name" value="Crotonobetainyl-coa:carnitine coa-transferase, domain 1"/>
    <property type="match status" value="1"/>
</dbReference>
<dbReference type="Proteomes" id="UP000319769">
    <property type="component" value="Unassembled WGS sequence"/>
</dbReference>
<organism evidence="2 3">
    <name type="scientific">Amycolatopsis acidicola</name>
    <dbReference type="NCBI Taxonomy" id="2596893"/>
    <lineage>
        <taxon>Bacteria</taxon>
        <taxon>Bacillati</taxon>
        <taxon>Actinomycetota</taxon>
        <taxon>Actinomycetes</taxon>
        <taxon>Pseudonocardiales</taxon>
        <taxon>Pseudonocardiaceae</taxon>
        <taxon>Amycolatopsis</taxon>
    </lineage>
</organism>
<reference evidence="2" key="1">
    <citation type="submission" date="2019-09" db="EMBL/GenBank/DDBJ databases">
        <authorList>
            <person name="Teo W.F.A."/>
            <person name="Duangmal K."/>
        </authorList>
    </citation>
    <scope>NUCLEOTIDE SEQUENCE [LARGE SCALE GENOMIC DNA]</scope>
    <source>
        <strain evidence="2">K81G1</strain>
    </source>
</reference>
<keyword evidence="3" id="KW-1185">Reference proteome</keyword>
<dbReference type="RefSeq" id="WP_144747065.1">
    <property type="nucleotide sequence ID" value="NZ_VMNW02000007.1"/>
</dbReference>
<comment type="caution">
    <text evidence="2">The sequence shown here is derived from an EMBL/GenBank/DDBJ whole genome shotgun (WGS) entry which is preliminary data.</text>
</comment>
<evidence type="ECO:0000313" key="2">
    <source>
        <dbReference type="EMBL" id="KAA9164415.1"/>
    </source>
</evidence>
<dbReference type="Pfam" id="PF02515">
    <property type="entry name" value="CoA_transf_3"/>
    <property type="match status" value="1"/>
</dbReference>
<dbReference type="EMBL" id="VMNW02000007">
    <property type="protein sequence ID" value="KAA9164415.1"/>
    <property type="molecule type" value="Genomic_DNA"/>
</dbReference>
<proteinExistence type="predicted"/>
<dbReference type="InterPro" id="IPR023606">
    <property type="entry name" value="CoA-Trfase_III_dom_1_sf"/>
</dbReference>
<keyword evidence="2" id="KW-0808">Transferase</keyword>
<dbReference type="PANTHER" id="PTHR48228:SF5">
    <property type="entry name" value="ALPHA-METHYLACYL-COA RACEMASE"/>
    <property type="match status" value="1"/>
</dbReference>
<dbReference type="Gene3D" id="3.30.1540.10">
    <property type="entry name" value="formyl-coa transferase, domain 3"/>
    <property type="match status" value="1"/>
</dbReference>
<feature type="region of interest" description="Disordered" evidence="1">
    <location>
        <begin position="332"/>
        <end position="351"/>
    </location>
</feature>
<dbReference type="InterPro" id="IPR003673">
    <property type="entry name" value="CoA-Trfase_fam_III"/>
</dbReference>
<dbReference type="PANTHER" id="PTHR48228">
    <property type="entry name" value="SUCCINYL-COA--D-CITRAMALATE COA-TRANSFERASE"/>
    <property type="match status" value="1"/>
</dbReference>
<dbReference type="GO" id="GO:0016740">
    <property type="term" value="F:transferase activity"/>
    <property type="evidence" value="ECO:0007669"/>
    <property type="project" value="UniProtKB-KW"/>
</dbReference>
<accession>A0A5N0VEC3</accession>
<dbReference type="InterPro" id="IPR044855">
    <property type="entry name" value="CoA-Trfase_III_dom3_sf"/>
</dbReference>
<evidence type="ECO:0000313" key="3">
    <source>
        <dbReference type="Proteomes" id="UP000319769"/>
    </source>
</evidence>
<evidence type="ECO:0000256" key="1">
    <source>
        <dbReference type="SAM" id="MobiDB-lite"/>
    </source>
</evidence>
<feature type="compositionally biased region" description="Basic and acidic residues" evidence="1">
    <location>
        <begin position="341"/>
        <end position="351"/>
    </location>
</feature>
<dbReference type="InterPro" id="IPR050509">
    <property type="entry name" value="CoA-transferase_III"/>
</dbReference>